<dbReference type="AlphaFoldDB" id="A0A9N9GA41"/>
<dbReference type="InterPro" id="IPR036406">
    <property type="entry name" value="Coprogen_oxidase_aer_sf"/>
</dbReference>
<dbReference type="FunFam" id="3.40.1500.10:FF:000002">
    <property type="entry name" value="oxygen-dependent coproporphyrinogen-III oxidase, mitochondrial"/>
    <property type="match status" value="1"/>
</dbReference>
<reference evidence="8" key="1">
    <citation type="submission" date="2021-06" db="EMBL/GenBank/DDBJ databases">
        <authorList>
            <person name="Kallberg Y."/>
            <person name="Tangrot J."/>
            <person name="Rosling A."/>
        </authorList>
    </citation>
    <scope>NUCLEOTIDE SEQUENCE</scope>
    <source>
        <strain evidence="8">IA702</strain>
    </source>
</reference>
<accession>A0A9N9GA41</accession>
<comment type="pathway">
    <text evidence="1">Porphyrin-containing compound metabolism; protoporphyrin-IX biosynthesis; protoporphyrinogen-IX from coproporphyrinogen-III (O2 route): step 1/1.</text>
</comment>
<evidence type="ECO:0000313" key="9">
    <source>
        <dbReference type="Proteomes" id="UP000789572"/>
    </source>
</evidence>
<dbReference type="InterPro" id="IPR001260">
    <property type="entry name" value="Coprogen_oxidase_aer"/>
</dbReference>
<organism evidence="8 9">
    <name type="scientific">Paraglomus occultum</name>
    <dbReference type="NCBI Taxonomy" id="144539"/>
    <lineage>
        <taxon>Eukaryota</taxon>
        <taxon>Fungi</taxon>
        <taxon>Fungi incertae sedis</taxon>
        <taxon>Mucoromycota</taxon>
        <taxon>Glomeromycotina</taxon>
        <taxon>Glomeromycetes</taxon>
        <taxon>Paraglomerales</taxon>
        <taxon>Paraglomeraceae</taxon>
        <taxon>Paraglomus</taxon>
    </lineage>
</organism>
<keyword evidence="6" id="KW-0350">Heme biosynthesis</keyword>
<gene>
    <name evidence="8" type="ORF">POCULU_LOCUS6821</name>
</gene>
<proteinExistence type="inferred from homology"/>
<dbReference type="Gene3D" id="3.40.1500.10">
    <property type="entry name" value="Coproporphyrinogen III oxidase, aerobic"/>
    <property type="match status" value="1"/>
</dbReference>
<dbReference type="EMBL" id="CAJVPJ010001358">
    <property type="protein sequence ID" value="CAG8587996.1"/>
    <property type="molecule type" value="Genomic_DNA"/>
</dbReference>
<dbReference type="PANTHER" id="PTHR10755:SF0">
    <property type="entry name" value="OXYGEN-DEPENDENT COPROPORPHYRINOGEN-III OXIDASE, MITOCHONDRIAL"/>
    <property type="match status" value="1"/>
</dbReference>
<comment type="similarity">
    <text evidence="2">Belongs to the aerobic coproporphyrinogen-III oxidase family.</text>
</comment>
<dbReference type="Pfam" id="PF01218">
    <property type="entry name" value="Coprogen_oxidas"/>
    <property type="match status" value="1"/>
</dbReference>
<evidence type="ECO:0000256" key="6">
    <source>
        <dbReference type="ARBA" id="ARBA00023133"/>
    </source>
</evidence>
<dbReference type="EC" id="1.3.3.3" evidence="4"/>
<evidence type="ECO:0000256" key="2">
    <source>
        <dbReference type="ARBA" id="ARBA00010644"/>
    </source>
</evidence>
<dbReference type="NCBIfam" id="NF003727">
    <property type="entry name" value="PRK05330.1"/>
    <property type="match status" value="1"/>
</dbReference>
<evidence type="ECO:0000256" key="3">
    <source>
        <dbReference type="ARBA" id="ARBA00011738"/>
    </source>
</evidence>
<keyword evidence="7" id="KW-0627">Porphyrin biosynthesis</keyword>
<dbReference type="PROSITE" id="PS01021">
    <property type="entry name" value="COPROGEN_OXIDASE"/>
    <property type="match status" value="1"/>
</dbReference>
<keyword evidence="5" id="KW-0560">Oxidoreductase</keyword>
<dbReference type="GO" id="GO:0004109">
    <property type="term" value="F:coproporphyrinogen oxidase activity"/>
    <property type="evidence" value="ECO:0007669"/>
    <property type="project" value="UniProtKB-EC"/>
</dbReference>
<sequence>LGLTTAVMSDKNIRYLYDIAVARTTVLNVNSGNRVKTRAGWKLLIFASGMTGSIAYAYCNYTGRTPLLNETYCDALGSARLRRSSNEHNGSTSMDLKMERYIRDLQSNIVREVEALDGKKFLVDNWTRKEGGGGTSCILQDGNVFEKAGVNISVVHGTLPTAAVMQMKSRHKELDASKPQNFFAAGISIVMHPHNPMVPTVHMNYRYFELRDEETGGARLWWFGGGSDLTPSYFFEEDAIHFHKTLKSACDKHDKEFYPRFKKWCDKYFYLQHRQEARGIGGIFFDDLNERPAEKLFDFIKDCGNSFLPSYVPLVKKRMNVKFTENEKRWQQLRRGRYVEFNLIWDRGTKFGLQTPGARIESILMSLPLTARWEYMHSPVVGSKEQVILDVLKKPRDWA</sequence>
<keyword evidence="9" id="KW-1185">Reference proteome</keyword>
<dbReference type="GO" id="GO:0005737">
    <property type="term" value="C:cytoplasm"/>
    <property type="evidence" value="ECO:0007669"/>
    <property type="project" value="TreeGrafter"/>
</dbReference>
<dbReference type="Proteomes" id="UP000789572">
    <property type="component" value="Unassembled WGS sequence"/>
</dbReference>
<comment type="caution">
    <text evidence="8">The sequence shown here is derived from an EMBL/GenBank/DDBJ whole genome shotgun (WGS) entry which is preliminary data.</text>
</comment>
<evidence type="ECO:0000256" key="7">
    <source>
        <dbReference type="ARBA" id="ARBA00023244"/>
    </source>
</evidence>
<dbReference type="PRINTS" id="PR00073">
    <property type="entry name" value="COPRGNOXDASE"/>
</dbReference>
<evidence type="ECO:0000256" key="4">
    <source>
        <dbReference type="ARBA" id="ARBA00012869"/>
    </source>
</evidence>
<dbReference type="InterPro" id="IPR018375">
    <property type="entry name" value="Coprogen_oxidase_CS"/>
</dbReference>
<evidence type="ECO:0000256" key="5">
    <source>
        <dbReference type="ARBA" id="ARBA00023002"/>
    </source>
</evidence>
<name>A0A9N9GA41_9GLOM</name>
<dbReference type="OrthoDB" id="15318at2759"/>
<evidence type="ECO:0000256" key="1">
    <source>
        <dbReference type="ARBA" id="ARBA00005168"/>
    </source>
</evidence>
<evidence type="ECO:0000313" key="8">
    <source>
        <dbReference type="EMBL" id="CAG8587996.1"/>
    </source>
</evidence>
<dbReference type="SUPFAM" id="SSF102886">
    <property type="entry name" value="Coproporphyrinogen III oxidase"/>
    <property type="match status" value="1"/>
</dbReference>
<comment type="subunit">
    <text evidence="3">Homodimer.</text>
</comment>
<dbReference type="GO" id="GO:0006782">
    <property type="term" value="P:protoporphyrinogen IX biosynthetic process"/>
    <property type="evidence" value="ECO:0007669"/>
    <property type="project" value="TreeGrafter"/>
</dbReference>
<dbReference type="PANTHER" id="PTHR10755">
    <property type="entry name" value="COPROPORPHYRINOGEN III OXIDASE, MITOCHONDRIAL"/>
    <property type="match status" value="1"/>
</dbReference>
<feature type="non-terminal residue" evidence="8">
    <location>
        <position position="399"/>
    </location>
</feature>
<protein>
    <recommendedName>
        <fullName evidence="4">coproporphyrinogen oxidase</fullName>
        <ecNumber evidence="4">1.3.3.3</ecNumber>
    </recommendedName>
</protein>